<name>A0A1G6WCH9_9MICO</name>
<evidence type="ECO:0000256" key="3">
    <source>
        <dbReference type="ARBA" id="ARBA00022764"/>
    </source>
</evidence>
<dbReference type="RefSeq" id="WP_093186044.1">
    <property type="nucleotide sequence ID" value="NZ_FMYH01000009.1"/>
</dbReference>
<dbReference type="GO" id="GO:0016829">
    <property type="term" value="F:lyase activity"/>
    <property type="evidence" value="ECO:0007669"/>
    <property type="project" value="UniProtKB-KW"/>
</dbReference>
<keyword evidence="7" id="KW-1185">Reference proteome</keyword>
<dbReference type="PANTHER" id="PTHR39210:SF1">
    <property type="entry name" value="HEPARIN-SULFATE LYASE"/>
    <property type="match status" value="1"/>
</dbReference>
<dbReference type="Proteomes" id="UP000199039">
    <property type="component" value="Unassembled WGS sequence"/>
</dbReference>
<keyword evidence="3" id="KW-0574">Periplasm</keyword>
<dbReference type="PANTHER" id="PTHR39210">
    <property type="entry name" value="HEPARIN-SULFATE LYASE"/>
    <property type="match status" value="1"/>
</dbReference>
<keyword evidence="2" id="KW-0732">Signal</keyword>
<accession>A0A1G6WCH9</accession>
<evidence type="ECO:0000256" key="1">
    <source>
        <dbReference type="ARBA" id="ARBA00004418"/>
    </source>
</evidence>
<evidence type="ECO:0000259" key="5">
    <source>
        <dbReference type="Pfam" id="PF07940"/>
    </source>
</evidence>
<gene>
    <name evidence="6" type="ORF">SAMN05216410_3605</name>
</gene>
<sequence length="607" mass="66097">MTVITQARGGWWHDYVCPTHGTELDEPVDGVFPCRYGCRLSDERLAGAWTVLDHQRRARRARLLARQGAVSGSSSDKAQAVGIVCEFADLYQTLATSWSETSEPWMLRGKLFSQALTEAIWATQLADVIVVLADDEKSREALTPEVPAMLDGLLATVEAARHVLVVEQGNPQSNYTAWLDAAGHMLSRARSTLGSTPGLPATATRWVERSWEHAKLAVGADGWEWEGSTYYHLFVLRAYLLTHRGIRPDTIEAGTLDRLASMVRALAEIAAPDGSLPALHDGPYDRREVHLEVLEICMLARQMWATTGLGTVEAHARAQLATSAGGYDGLEDLLDGWFDGPPLMAITTSRASRTFDQVGYAVLRDCDDTWQAVLDAGPHGGSHGHLDKLGLYLYGAAAPWQPAPGVPPYASRLRHGYYARTVAHPTVRVDDADQTESTGALTTWDTDGTTTRVMARADSSYPGVRLSREVVMTADYLLDVVTAEAETERTMTLGLRPAVPLEITAQGEGWVSRWTGSARTDLHGLHAASVPSAIELTPGRGPSNDPARLLALGEWTARAACVSWVSVYHQGSQPRLRHLELVAETTGLAAVRVHHLDGTTTEHEVSR</sequence>
<keyword evidence="4" id="KW-0456">Lyase</keyword>
<protein>
    <submittedName>
        <fullName evidence="6">Heparinase II/III-like protein</fullName>
    </submittedName>
</protein>
<dbReference type="InterPro" id="IPR008929">
    <property type="entry name" value="Chondroitin_lyas"/>
</dbReference>
<dbReference type="InterPro" id="IPR012480">
    <property type="entry name" value="Hepar_II_III_C"/>
</dbReference>
<dbReference type="STRING" id="1814289.SAMN05216410_3605"/>
<organism evidence="6 7">
    <name type="scientific">Sanguibacter gelidistatuariae</name>
    <dbReference type="NCBI Taxonomy" id="1814289"/>
    <lineage>
        <taxon>Bacteria</taxon>
        <taxon>Bacillati</taxon>
        <taxon>Actinomycetota</taxon>
        <taxon>Actinomycetes</taxon>
        <taxon>Micrococcales</taxon>
        <taxon>Sanguibacteraceae</taxon>
        <taxon>Sanguibacter</taxon>
    </lineage>
</organism>
<dbReference type="OrthoDB" id="7335480at2"/>
<feature type="domain" description="Heparinase II/III-like C-terminal" evidence="5">
    <location>
        <begin position="348"/>
        <end position="499"/>
    </location>
</feature>
<evidence type="ECO:0000256" key="4">
    <source>
        <dbReference type="ARBA" id="ARBA00023239"/>
    </source>
</evidence>
<dbReference type="AlphaFoldDB" id="A0A1G6WCH9"/>
<dbReference type="EMBL" id="FMYH01000009">
    <property type="protein sequence ID" value="SDD63504.1"/>
    <property type="molecule type" value="Genomic_DNA"/>
</dbReference>
<evidence type="ECO:0000313" key="7">
    <source>
        <dbReference type="Proteomes" id="UP000199039"/>
    </source>
</evidence>
<dbReference type="Gene3D" id="1.50.10.100">
    <property type="entry name" value="Chondroitin AC/alginate lyase"/>
    <property type="match status" value="1"/>
</dbReference>
<reference evidence="6 7" key="1">
    <citation type="submission" date="2016-09" db="EMBL/GenBank/DDBJ databases">
        <authorList>
            <person name="Capua I."/>
            <person name="De Benedictis P."/>
            <person name="Joannis T."/>
            <person name="Lombin L.H."/>
            <person name="Cattoli G."/>
        </authorList>
    </citation>
    <scope>NUCLEOTIDE SEQUENCE [LARGE SCALE GENOMIC DNA]</scope>
    <source>
        <strain evidence="6 7">ISLP-3</strain>
    </source>
</reference>
<comment type="subcellular location">
    <subcellularLocation>
        <location evidence="1">Periplasm</location>
    </subcellularLocation>
</comment>
<evidence type="ECO:0000256" key="2">
    <source>
        <dbReference type="ARBA" id="ARBA00022729"/>
    </source>
</evidence>
<dbReference type="Gene3D" id="2.70.98.70">
    <property type="match status" value="1"/>
</dbReference>
<proteinExistence type="predicted"/>
<dbReference type="GO" id="GO:0042597">
    <property type="term" value="C:periplasmic space"/>
    <property type="evidence" value="ECO:0007669"/>
    <property type="project" value="UniProtKB-SubCell"/>
</dbReference>
<dbReference type="Pfam" id="PF07940">
    <property type="entry name" value="Hepar_II_III_C"/>
    <property type="match status" value="1"/>
</dbReference>
<dbReference type="SUPFAM" id="SSF48230">
    <property type="entry name" value="Chondroitin AC/alginate lyase"/>
    <property type="match status" value="1"/>
</dbReference>
<evidence type="ECO:0000313" key="6">
    <source>
        <dbReference type="EMBL" id="SDD63504.1"/>
    </source>
</evidence>